<organism evidence="1 2">
    <name type="scientific">Polaribacter pacificus</name>
    <dbReference type="NCBI Taxonomy" id="1775173"/>
    <lineage>
        <taxon>Bacteria</taxon>
        <taxon>Pseudomonadati</taxon>
        <taxon>Bacteroidota</taxon>
        <taxon>Flavobacteriia</taxon>
        <taxon>Flavobacteriales</taxon>
        <taxon>Flavobacteriaceae</taxon>
    </lineage>
</organism>
<dbReference type="EMBL" id="BMJW01000002">
    <property type="protein sequence ID" value="GGH00056.1"/>
    <property type="molecule type" value="Genomic_DNA"/>
</dbReference>
<comment type="caution">
    <text evidence="1">The sequence shown here is derived from an EMBL/GenBank/DDBJ whole genome shotgun (WGS) entry which is preliminary data.</text>
</comment>
<dbReference type="Proteomes" id="UP000633278">
    <property type="component" value="Unassembled WGS sequence"/>
</dbReference>
<dbReference type="AlphaFoldDB" id="A0A917MGE8"/>
<reference evidence="1" key="1">
    <citation type="journal article" date="2014" name="Int. J. Syst. Evol. Microbiol.">
        <title>Complete genome sequence of Corynebacterium casei LMG S-19264T (=DSM 44701T), isolated from a smear-ripened cheese.</title>
        <authorList>
            <consortium name="US DOE Joint Genome Institute (JGI-PGF)"/>
            <person name="Walter F."/>
            <person name="Albersmeier A."/>
            <person name="Kalinowski J."/>
            <person name="Ruckert C."/>
        </authorList>
    </citation>
    <scope>NUCLEOTIDE SEQUENCE</scope>
    <source>
        <strain evidence="1">CGMCC 1.15763</strain>
    </source>
</reference>
<evidence type="ECO:0000313" key="1">
    <source>
        <dbReference type="EMBL" id="GGH00056.1"/>
    </source>
</evidence>
<evidence type="ECO:0000313" key="2">
    <source>
        <dbReference type="Proteomes" id="UP000633278"/>
    </source>
</evidence>
<dbReference type="InterPro" id="IPR036249">
    <property type="entry name" value="Thioredoxin-like_sf"/>
</dbReference>
<gene>
    <name evidence="1" type="ORF">GCM10011416_18190</name>
</gene>
<accession>A0A917MGE8</accession>
<name>A0A917MGE8_9FLAO</name>
<reference evidence="1" key="2">
    <citation type="submission" date="2020-09" db="EMBL/GenBank/DDBJ databases">
        <authorList>
            <person name="Sun Q."/>
            <person name="Zhou Y."/>
        </authorList>
    </citation>
    <scope>NUCLEOTIDE SEQUENCE</scope>
    <source>
        <strain evidence="1">CGMCC 1.15763</strain>
    </source>
</reference>
<dbReference type="SUPFAM" id="SSF52833">
    <property type="entry name" value="Thioredoxin-like"/>
    <property type="match status" value="1"/>
</dbReference>
<keyword evidence="2" id="KW-1185">Reference proteome</keyword>
<dbReference type="Gene3D" id="3.40.30.10">
    <property type="entry name" value="Glutaredoxin"/>
    <property type="match status" value="1"/>
</dbReference>
<dbReference type="RefSeq" id="WP_188599010.1">
    <property type="nucleotide sequence ID" value="NZ_BMJW01000002.1"/>
</dbReference>
<dbReference type="PROSITE" id="PS51257">
    <property type="entry name" value="PROKAR_LIPOPROTEIN"/>
    <property type="match status" value="1"/>
</dbReference>
<evidence type="ECO:0008006" key="3">
    <source>
        <dbReference type="Google" id="ProtNLM"/>
    </source>
</evidence>
<proteinExistence type="predicted"/>
<sequence>MTKYFKYLFFFTSLIIFGSCQLSEQKTTTYFGGKIINPKSSYVLLFNQKKLIDSLPLDANNTFLGRYENIEEGFYTFFHGKENQYVYIQPNDSISIRLNTWDYDESLVFDGKGGEKNNLLIDFFLETEKDRRSYSFSSFFSLQPLEFKTKMDSVLAKKTEKITLFKKNNPELPKEYLNLLEVFAKYPIYNRVEYYPEVHRRRTGTTEFPKTTAGFYNYRTNINLNDSTLINLRTYNEYVMSRVYNTVYSKGVSNDNPDLFITELLASINKNINLEEIKNDLLRQVLLNYFVDNSTGDINKEAFYDFFKLSTNIEDKKQIQRLLNDIKILHENQKLPDFHVIDYNKAKQSIRKLTKNKNSVIFFWNPKYYNSRSMVARMDFLTKKHPNIYFISVKTTLINGHHTKGFDIKNQFYLDEETAANDFLTSKFPRTLLVNKKGIIFNSFASFHKSIISKQIEELENN</sequence>
<protein>
    <recommendedName>
        <fullName evidence="3">Thioredoxin domain-containing protein</fullName>
    </recommendedName>
</protein>